<feature type="signal peptide" evidence="1">
    <location>
        <begin position="1"/>
        <end position="21"/>
    </location>
</feature>
<sequence>MVRHSLQKAALSLLGIAATSAARAILPRTAAEQQAAPSSNLLDYASGGGASSSSGDAACDFTVAAGALAFPNARIVHQQGGFVDCNARLLLSDLPAGYQFSVSSASVAGYLNLEPGTYLDKIEVQLAYPGLGGKSSLSDVGSVKNAYGKSGTGYDGVFDISLPMSPVSRTGSLAVSPCFTSATDDGTTLAVELFLSLVHEQIEFDDSTPHYGSVGGDGPDQQLRVGLEAEWSKC</sequence>
<keyword evidence="3" id="KW-1185">Reference proteome</keyword>
<accession>A0AAJ0FLR3</accession>
<dbReference type="Proteomes" id="UP001244011">
    <property type="component" value="Unassembled WGS sequence"/>
</dbReference>
<name>A0AAJ0FLR3_9PEZI</name>
<evidence type="ECO:0000256" key="1">
    <source>
        <dbReference type="SAM" id="SignalP"/>
    </source>
</evidence>
<dbReference type="AlphaFoldDB" id="A0AAJ0FLR3"/>
<evidence type="ECO:0000313" key="2">
    <source>
        <dbReference type="EMBL" id="KAK1772871.1"/>
    </source>
</evidence>
<protein>
    <submittedName>
        <fullName evidence="2">Uncharacterized protein</fullName>
    </submittedName>
</protein>
<proteinExistence type="predicted"/>
<organism evidence="2 3">
    <name type="scientific">Phialemonium atrogriseum</name>
    <dbReference type="NCBI Taxonomy" id="1093897"/>
    <lineage>
        <taxon>Eukaryota</taxon>
        <taxon>Fungi</taxon>
        <taxon>Dikarya</taxon>
        <taxon>Ascomycota</taxon>
        <taxon>Pezizomycotina</taxon>
        <taxon>Sordariomycetes</taxon>
        <taxon>Sordariomycetidae</taxon>
        <taxon>Cephalothecales</taxon>
        <taxon>Cephalothecaceae</taxon>
        <taxon>Phialemonium</taxon>
    </lineage>
</organism>
<evidence type="ECO:0000313" key="3">
    <source>
        <dbReference type="Proteomes" id="UP001244011"/>
    </source>
</evidence>
<keyword evidence="1" id="KW-0732">Signal</keyword>
<gene>
    <name evidence="2" type="ORF">QBC33DRAFT_615418</name>
</gene>
<dbReference type="GeneID" id="85315819"/>
<dbReference type="RefSeq" id="XP_060289084.1">
    <property type="nucleotide sequence ID" value="XM_060432632.1"/>
</dbReference>
<comment type="caution">
    <text evidence="2">The sequence shown here is derived from an EMBL/GenBank/DDBJ whole genome shotgun (WGS) entry which is preliminary data.</text>
</comment>
<dbReference type="EMBL" id="MU838997">
    <property type="protein sequence ID" value="KAK1772871.1"/>
    <property type="molecule type" value="Genomic_DNA"/>
</dbReference>
<reference evidence="2" key="1">
    <citation type="submission" date="2023-06" db="EMBL/GenBank/DDBJ databases">
        <title>Genome-scale phylogeny and comparative genomics of the fungal order Sordariales.</title>
        <authorList>
            <consortium name="Lawrence Berkeley National Laboratory"/>
            <person name="Hensen N."/>
            <person name="Bonometti L."/>
            <person name="Westerberg I."/>
            <person name="Brannstrom I.O."/>
            <person name="Guillou S."/>
            <person name="Cros-Aarteil S."/>
            <person name="Calhoun S."/>
            <person name="Haridas S."/>
            <person name="Kuo A."/>
            <person name="Mondo S."/>
            <person name="Pangilinan J."/>
            <person name="Riley R."/>
            <person name="Labutti K."/>
            <person name="Andreopoulos B."/>
            <person name="Lipzen A."/>
            <person name="Chen C."/>
            <person name="Yanf M."/>
            <person name="Daum C."/>
            <person name="Ng V."/>
            <person name="Clum A."/>
            <person name="Steindorff A."/>
            <person name="Ohm R."/>
            <person name="Martin F."/>
            <person name="Silar P."/>
            <person name="Natvig D."/>
            <person name="Lalanne C."/>
            <person name="Gautier V."/>
            <person name="Ament-Velasquez S.L."/>
            <person name="Kruys A."/>
            <person name="Hutchinson M.I."/>
            <person name="Powell A.J."/>
            <person name="Barry K."/>
            <person name="Miller A.N."/>
            <person name="Grigoriev I.V."/>
            <person name="Debuchy R."/>
            <person name="Gladieux P."/>
            <person name="Thoren M.H."/>
            <person name="Johannesson H."/>
        </authorList>
    </citation>
    <scope>NUCLEOTIDE SEQUENCE</scope>
    <source>
        <strain evidence="2">8032-3</strain>
    </source>
</reference>
<feature type="chain" id="PRO_5042542042" evidence="1">
    <location>
        <begin position="22"/>
        <end position="234"/>
    </location>
</feature>